<evidence type="ECO:0000256" key="1">
    <source>
        <dbReference type="SAM" id="Coils"/>
    </source>
</evidence>
<keyword evidence="1" id="KW-0175">Coiled coil</keyword>
<sequence length="966" mass="110741">MRIKEIYIKEFGPYHEWSFTPAGEGVQVIYGPNESGKTSLLEALRFLLFGKKSKTYGYGSGYLVVEREGVSYHIGRDGKKLNFYPLGKGPISEEPAALWWHGLDKKTYDRIFAITVDELQGADVLAEVEVRARFFGGEGGERLSTAVKDIEKASSDLLVASANGKRKINVLMERLKQLREKMADLGKNEEAYTAYQQELDGIATTEKELQERLKEWQDYGKDVDLVLRAWDVYKRAEHAKEQMNTYAVTDLLEKDAFYELDEKITECRNNMKLWSGKEAGLVPENFAPDSLVGVYSQEIENLFQELGQWTQLQKDCEQGRNYLKRVKEQLDLSRTLHNAWRADAQMPEKVDWATGEKLARELRSAQDNYLNWQGRKPVEPADIANSTVKDEENSLKELEAGMAQLKQAFTEYENSIAKENELNQSGPSPLYRYGAIALIVIGIVLMMVLPDIGLWAGILCFLLAAGAFGYGWQQGRKFTGLREAALHQRERWDELVKAMARDLELPEPKTAADIKDLEDSVAAKRAAFSNQNLILAKIHSYEQVHNQWLEEGKKLEAAGNAAMEAWQRWLPEGASRVLTDNQFFALKQEYDTYMEDFNQYKDYEKRLAEHEATLKDIESRCAALWEKLELDIPVTPIELRRVYNLLKSHRQNQVRWEQKESQRRNYHEEYEQWSRQEKALLLEQQEFLQKTGVATAGEYRQRLLLQDQYVQWQKVYEQSRDQLALFAPKKDGQEALYRRLKSGNKEKWQTEAERSHSEMAALQKRLAALYEKRGQIQEAMRTLSQDKALSLALQEEQQLEGELQEALTAWATQVLVSHFMELAQMDYEKDRQPEAMAKASKYLSLMTDGKYTLQLGDSTANVEAVLTSDEVVPTERWSSGMGDQVYLALRLSLASVFAQRVESLPIILDDILLRFDEGRQNAALKLLAHIGQSEQILIFTCQQGTAERSAQLDGVSVYDLSTREAM</sequence>
<name>A0A6N3F361_9FIRM</name>
<dbReference type="EMBL" id="CACRUX010000096">
    <property type="protein sequence ID" value="VYU46445.1"/>
    <property type="molecule type" value="Genomic_DNA"/>
</dbReference>
<feature type="coiled-coil region" evidence="1">
    <location>
        <begin position="745"/>
        <end position="809"/>
    </location>
</feature>
<gene>
    <name evidence="4" type="ORF">VRLFYP33_02140</name>
</gene>
<evidence type="ECO:0000313" key="4">
    <source>
        <dbReference type="EMBL" id="VYU46445.1"/>
    </source>
</evidence>
<keyword evidence="2" id="KW-0472">Membrane</keyword>
<evidence type="ECO:0000256" key="2">
    <source>
        <dbReference type="SAM" id="Phobius"/>
    </source>
</evidence>
<organism evidence="4">
    <name type="scientific">Veillonella ratti</name>
    <dbReference type="NCBI Taxonomy" id="103892"/>
    <lineage>
        <taxon>Bacteria</taxon>
        <taxon>Bacillati</taxon>
        <taxon>Bacillota</taxon>
        <taxon>Negativicutes</taxon>
        <taxon>Veillonellales</taxon>
        <taxon>Veillonellaceae</taxon>
        <taxon>Veillonella</taxon>
    </lineage>
</organism>
<keyword evidence="2" id="KW-1133">Transmembrane helix</keyword>
<feature type="coiled-coil region" evidence="1">
    <location>
        <begin position="161"/>
        <end position="188"/>
    </location>
</feature>
<dbReference type="InterPro" id="IPR038734">
    <property type="entry name" value="YhaN_AAA"/>
</dbReference>
<accession>A0A6N3F361</accession>
<reference evidence="4" key="1">
    <citation type="submission" date="2019-11" db="EMBL/GenBank/DDBJ databases">
        <authorList>
            <person name="Feng L."/>
        </authorList>
    </citation>
    <scope>NUCLEOTIDE SEQUENCE</scope>
    <source>
        <strain evidence="4">VrattiLFYP33</strain>
    </source>
</reference>
<dbReference type="Gene3D" id="3.40.50.300">
    <property type="entry name" value="P-loop containing nucleotide triphosphate hydrolases"/>
    <property type="match status" value="2"/>
</dbReference>
<keyword evidence="2" id="KW-0812">Transmembrane</keyword>
<dbReference type="InterPro" id="IPR027417">
    <property type="entry name" value="P-loop_NTPase"/>
</dbReference>
<dbReference type="AlphaFoldDB" id="A0A6N3F361"/>
<dbReference type="SUPFAM" id="SSF52540">
    <property type="entry name" value="P-loop containing nucleoside triphosphate hydrolases"/>
    <property type="match status" value="1"/>
</dbReference>
<protein>
    <submittedName>
        <fullName evidence="4">Chromosome segregation protein</fullName>
    </submittedName>
</protein>
<dbReference type="RefSeq" id="WP_156705667.1">
    <property type="nucleotide sequence ID" value="NZ_CACRUX010000096.1"/>
</dbReference>
<feature type="transmembrane region" description="Helical" evidence="2">
    <location>
        <begin position="454"/>
        <end position="472"/>
    </location>
</feature>
<dbReference type="Pfam" id="PF13514">
    <property type="entry name" value="AAA_27"/>
    <property type="match status" value="1"/>
</dbReference>
<dbReference type="PANTHER" id="PTHR41259">
    <property type="entry name" value="DOUBLE-STRAND BREAK REPAIR RAD50 ATPASE, PUTATIVE-RELATED"/>
    <property type="match status" value="1"/>
</dbReference>
<feature type="coiled-coil region" evidence="1">
    <location>
        <begin position="381"/>
        <end position="422"/>
    </location>
</feature>
<proteinExistence type="predicted"/>
<feature type="domain" description="YhaN AAA" evidence="3">
    <location>
        <begin position="1"/>
        <end position="185"/>
    </location>
</feature>
<feature type="transmembrane region" description="Helical" evidence="2">
    <location>
        <begin position="430"/>
        <end position="448"/>
    </location>
</feature>
<dbReference type="PANTHER" id="PTHR41259:SF1">
    <property type="entry name" value="DOUBLE-STRAND BREAK REPAIR RAD50 ATPASE, PUTATIVE-RELATED"/>
    <property type="match status" value="1"/>
</dbReference>
<evidence type="ECO:0000259" key="3">
    <source>
        <dbReference type="Pfam" id="PF13514"/>
    </source>
</evidence>